<reference evidence="1" key="1">
    <citation type="journal article" date="2021" name="Genome Biol. Evol.">
        <title>Continental-Scale Gene Flow Prevents Allopatric Divergence of Pelagic Freshwater Bacteria.</title>
        <authorList>
            <person name="Hoetzinger M."/>
            <person name="Pitt A."/>
            <person name="Huemer A."/>
            <person name="Hahn M.W."/>
        </authorList>
    </citation>
    <scope>NUCLEOTIDE SEQUENCE</scope>
    <source>
        <strain evidence="1">AP-YLGG-20-G6</strain>
    </source>
</reference>
<evidence type="ECO:0000313" key="2">
    <source>
        <dbReference type="Proteomes" id="UP000762271"/>
    </source>
</evidence>
<proteinExistence type="predicted"/>
<evidence type="ECO:0000313" key="1">
    <source>
        <dbReference type="EMBL" id="MBT8590901.1"/>
    </source>
</evidence>
<dbReference type="Proteomes" id="UP000762271">
    <property type="component" value="Unassembled WGS sequence"/>
</dbReference>
<dbReference type="AlphaFoldDB" id="A0AAE2YJZ3"/>
<gene>
    <name evidence="1" type="ORF">G6693_03040</name>
</gene>
<sequence>MKITAIKIGLHQFNNSTIKRGLVALRNQLVSVSLYQDENNYIAHAIEHKGQYFYRVNGVTVQALKYEYERAIRNPRLYYFSSALKLHFRVKRARDLGLGLGWPEQAAAPINVCELGK</sequence>
<name>A0AAE2YJZ3_9BURK</name>
<dbReference type="EMBL" id="JAANGI010000001">
    <property type="protein sequence ID" value="MBT8590901.1"/>
    <property type="molecule type" value="Genomic_DNA"/>
</dbReference>
<comment type="caution">
    <text evidence="1">The sequence shown here is derived from an EMBL/GenBank/DDBJ whole genome shotgun (WGS) entry which is preliminary data.</text>
</comment>
<organism evidence="1 2">
    <name type="scientific">Polynucleobacter paneuropaeus</name>
    <dbReference type="NCBI Taxonomy" id="2527775"/>
    <lineage>
        <taxon>Bacteria</taxon>
        <taxon>Pseudomonadati</taxon>
        <taxon>Pseudomonadota</taxon>
        <taxon>Betaproteobacteria</taxon>
        <taxon>Burkholderiales</taxon>
        <taxon>Burkholderiaceae</taxon>
        <taxon>Polynucleobacter</taxon>
    </lineage>
</organism>
<protein>
    <submittedName>
        <fullName evidence="1">Uncharacterized protein</fullName>
    </submittedName>
</protein>
<accession>A0AAE2YJZ3</accession>